<evidence type="ECO:0000313" key="1">
    <source>
        <dbReference type="EMBL" id="KAK9081306.1"/>
    </source>
</evidence>
<reference evidence="1 2" key="1">
    <citation type="submission" date="2024-01" db="EMBL/GenBank/DDBJ databases">
        <title>Genome assemblies of Stephania.</title>
        <authorList>
            <person name="Yang L."/>
        </authorList>
    </citation>
    <scope>NUCLEOTIDE SEQUENCE [LARGE SCALE GENOMIC DNA]</scope>
    <source>
        <strain evidence="1">YNDBR</strain>
        <tissue evidence="1">Leaf</tissue>
    </source>
</reference>
<name>A0AAP0DUK0_9MAGN</name>
<sequence>MKTAKIWKYELPEEIMMSPGNQYLKLLFLFQAMVVNVFCKSPSDEGNLKENTQQFKEKLNSNLSNAELEDWMIGKVLTKIAKVTLKHHQSPSLLQVLSDELLEIIGFIDKNMSASRINSERKNKFAKAPSRGRGFKSIEEKILKNAQLRNIRSNLPQALKVIKELKDAMPNDIVKEEVRVITDFINRHGYETMEDLQNYMEQLFADMMNKFLVQFPNAIYRELTECYLEEYEEKVRMA</sequence>
<dbReference type="EMBL" id="JBBNAF010000056">
    <property type="protein sequence ID" value="KAK9081306.1"/>
    <property type="molecule type" value="Genomic_DNA"/>
</dbReference>
<proteinExistence type="predicted"/>
<organism evidence="1 2">
    <name type="scientific">Stephania yunnanensis</name>
    <dbReference type="NCBI Taxonomy" id="152371"/>
    <lineage>
        <taxon>Eukaryota</taxon>
        <taxon>Viridiplantae</taxon>
        <taxon>Streptophyta</taxon>
        <taxon>Embryophyta</taxon>
        <taxon>Tracheophyta</taxon>
        <taxon>Spermatophyta</taxon>
        <taxon>Magnoliopsida</taxon>
        <taxon>Ranunculales</taxon>
        <taxon>Menispermaceae</taxon>
        <taxon>Menispermoideae</taxon>
        <taxon>Cissampelideae</taxon>
        <taxon>Stephania</taxon>
    </lineage>
</organism>
<gene>
    <name evidence="1" type="ORF">Syun_030669</name>
</gene>
<dbReference type="Proteomes" id="UP001420932">
    <property type="component" value="Unassembled WGS sequence"/>
</dbReference>
<comment type="caution">
    <text evidence="1">The sequence shown here is derived from an EMBL/GenBank/DDBJ whole genome shotgun (WGS) entry which is preliminary data.</text>
</comment>
<accession>A0AAP0DUK0</accession>
<keyword evidence="2" id="KW-1185">Reference proteome</keyword>
<protein>
    <submittedName>
        <fullName evidence="1">Uncharacterized protein</fullName>
    </submittedName>
</protein>
<dbReference type="AlphaFoldDB" id="A0AAP0DUK0"/>
<evidence type="ECO:0000313" key="2">
    <source>
        <dbReference type="Proteomes" id="UP001420932"/>
    </source>
</evidence>